<dbReference type="GO" id="GO:0016787">
    <property type="term" value="F:hydrolase activity"/>
    <property type="evidence" value="ECO:0007669"/>
    <property type="project" value="UniProtKB-KW"/>
</dbReference>
<accession>A0A0K2ZJW2</accession>
<sequence>MTGWMRFESNAISPLLHRPSPRSTQPQPQFHSVKKQSGDSSVKIIRMHKLVHALAISALTFPVVMLASDAMAQAIGTFAPIETSITLPHDEAAHRQPAEWWYMTGFLDGTDPSGGKHSYAYEMVVFQIVGIANTQPVYDAHFAISDLDRGDFRFKKQVIVGPLTNSTDRFDLDVAGFQMGGSMGTYYAKASPPDLDYAIDLATQALQKPTLNGTNGVETYGGFISPYYSFNVNATSGTVWDHGVPVKVAGTSWYDHEWANGIPGDANSGWTWFGVSLDDNSQYNISFFMKGDGTVDQALAVKTVDGRYTPIDPNAIKLERIGSWKSPNTDYTYPAQWKVTLPDGAITITPMLQNAELYAPATQKFYFEGPAKVVGTLAGKSITGKAFAEMNPWGVEWGARVLP</sequence>
<gene>
    <name evidence="4" type="ORF">XTPLMG728_1084</name>
</gene>
<feature type="domain" description="AttH" evidence="3">
    <location>
        <begin position="99"/>
        <end position="259"/>
    </location>
</feature>
<feature type="region of interest" description="Disordered" evidence="1">
    <location>
        <begin position="14"/>
        <end position="37"/>
    </location>
</feature>
<evidence type="ECO:0000313" key="5">
    <source>
        <dbReference type="Proteomes" id="UP000041247"/>
    </source>
</evidence>
<keyword evidence="2" id="KW-0812">Transmembrane</keyword>
<dbReference type="InterPro" id="IPR023374">
    <property type="entry name" value="AttH-like_dom_sf"/>
</dbReference>
<feature type="transmembrane region" description="Helical" evidence="2">
    <location>
        <begin position="50"/>
        <end position="68"/>
    </location>
</feature>
<evidence type="ECO:0000259" key="3">
    <source>
        <dbReference type="Pfam" id="PF07143"/>
    </source>
</evidence>
<dbReference type="Pfam" id="PF17186">
    <property type="entry name" value="Lipocalin_9"/>
    <property type="match status" value="1"/>
</dbReference>
<keyword evidence="4" id="KW-0378">Hydrolase</keyword>
<dbReference type="Gene3D" id="2.40.370.10">
    <property type="entry name" value="AttH-like domain"/>
    <property type="match status" value="2"/>
</dbReference>
<evidence type="ECO:0000313" key="4">
    <source>
        <dbReference type="EMBL" id="CTP86026.1"/>
    </source>
</evidence>
<organism evidence="4 5">
    <name type="scientific">Xanthomonas graminis pv. poae</name>
    <dbReference type="NCBI Taxonomy" id="227946"/>
    <lineage>
        <taxon>Bacteria</taxon>
        <taxon>Pseudomonadati</taxon>
        <taxon>Pseudomonadota</taxon>
        <taxon>Gammaproteobacteria</taxon>
        <taxon>Lysobacterales</taxon>
        <taxon>Lysobacteraceae</taxon>
        <taxon>Xanthomonas</taxon>
        <taxon>Xanthomonas translucens group</taxon>
        <taxon>Xanthomonas graminis</taxon>
    </lineage>
</organism>
<keyword evidence="2" id="KW-0472">Membrane</keyword>
<dbReference type="InterPro" id="IPR010791">
    <property type="entry name" value="AttH_dom"/>
</dbReference>
<name>A0A0K2ZJW2_9XANT</name>
<reference evidence="4 5" key="1">
    <citation type="submission" date="2015-07" db="EMBL/GenBank/DDBJ databases">
        <authorList>
            <person name="Noorani M."/>
        </authorList>
    </citation>
    <scope>NUCLEOTIDE SEQUENCE [LARGE SCALE GENOMIC DNA]</scope>
    <source>
        <strain evidence="4">LMG728</strain>
    </source>
</reference>
<dbReference type="PANTHER" id="PTHR38591">
    <property type="entry name" value="HYDROLASE"/>
    <property type="match status" value="1"/>
</dbReference>
<evidence type="ECO:0000256" key="2">
    <source>
        <dbReference type="SAM" id="Phobius"/>
    </source>
</evidence>
<protein>
    <submittedName>
        <fullName evidence="4">Secreted hydrolase-like protein</fullName>
    </submittedName>
</protein>
<dbReference type="EMBL" id="CXOK01000027">
    <property type="protein sequence ID" value="CTP86026.1"/>
    <property type="molecule type" value="Genomic_DNA"/>
</dbReference>
<dbReference type="SUPFAM" id="SSF159245">
    <property type="entry name" value="AttH-like"/>
    <property type="match status" value="1"/>
</dbReference>
<dbReference type="PANTHER" id="PTHR38591:SF1">
    <property type="entry name" value="BLL1000 PROTEIN"/>
    <property type="match status" value="1"/>
</dbReference>
<dbReference type="Proteomes" id="UP000041247">
    <property type="component" value="Unassembled WGS sequence"/>
</dbReference>
<dbReference type="Pfam" id="PF07143">
    <property type="entry name" value="CrtC"/>
    <property type="match status" value="1"/>
</dbReference>
<keyword evidence="2" id="KW-1133">Transmembrane helix</keyword>
<dbReference type="AlphaFoldDB" id="A0A0K2ZJW2"/>
<proteinExistence type="predicted"/>
<evidence type="ECO:0000256" key="1">
    <source>
        <dbReference type="SAM" id="MobiDB-lite"/>
    </source>
</evidence>